<keyword evidence="3 5" id="KW-1133">Transmembrane helix</keyword>
<protein>
    <recommendedName>
        <fullName evidence="8">Geranylgeranylglycerol-phosphate geranylgeranyltransferase</fullName>
    </recommendedName>
</protein>
<dbReference type="GO" id="GO:0016020">
    <property type="term" value="C:membrane"/>
    <property type="evidence" value="ECO:0007669"/>
    <property type="project" value="UniProtKB-SubCell"/>
</dbReference>
<evidence type="ECO:0000256" key="1">
    <source>
        <dbReference type="ARBA" id="ARBA00004141"/>
    </source>
</evidence>
<organism evidence="6 7">
    <name type="scientific">Candidatus Nealsonbacteria bacterium CG23_combo_of_CG06-09_8_20_14_all_38_19</name>
    <dbReference type="NCBI Taxonomy" id="1974721"/>
    <lineage>
        <taxon>Bacteria</taxon>
        <taxon>Candidatus Nealsoniibacteriota</taxon>
    </lineage>
</organism>
<dbReference type="Gene3D" id="1.10.357.140">
    <property type="entry name" value="UbiA prenyltransferase"/>
    <property type="match status" value="1"/>
</dbReference>
<evidence type="ECO:0008006" key="8">
    <source>
        <dbReference type="Google" id="ProtNLM"/>
    </source>
</evidence>
<dbReference type="InterPro" id="IPR000537">
    <property type="entry name" value="UbiA_prenyltransferase"/>
</dbReference>
<comment type="subcellular location">
    <subcellularLocation>
        <location evidence="1">Membrane</location>
        <topology evidence="1">Multi-pass membrane protein</topology>
    </subcellularLocation>
</comment>
<feature type="transmembrane region" description="Helical" evidence="5">
    <location>
        <begin position="203"/>
        <end position="222"/>
    </location>
</feature>
<dbReference type="PANTHER" id="PTHR42723">
    <property type="entry name" value="CHLOROPHYLL SYNTHASE"/>
    <property type="match status" value="1"/>
</dbReference>
<reference evidence="6 7" key="1">
    <citation type="submission" date="2017-09" db="EMBL/GenBank/DDBJ databases">
        <title>Depth-based differentiation of microbial function through sediment-hosted aquifers and enrichment of novel symbionts in the deep terrestrial subsurface.</title>
        <authorList>
            <person name="Probst A.J."/>
            <person name="Ladd B."/>
            <person name="Jarett J.K."/>
            <person name="Geller-Mcgrath D.E."/>
            <person name="Sieber C.M."/>
            <person name="Emerson J.B."/>
            <person name="Anantharaman K."/>
            <person name="Thomas B.C."/>
            <person name="Malmstrom R."/>
            <person name="Stieglmeier M."/>
            <person name="Klingl A."/>
            <person name="Woyke T."/>
            <person name="Ryan C.M."/>
            <person name="Banfield J.F."/>
        </authorList>
    </citation>
    <scope>NUCLEOTIDE SEQUENCE [LARGE SCALE GENOMIC DNA]</scope>
    <source>
        <strain evidence="6">CG23_combo_of_CG06-09_8_20_14_all_38_19</strain>
    </source>
</reference>
<dbReference type="AlphaFoldDB" id="A0A2G9YXJ5"/>
<proteinExistence type="predicted"/>
<name>A0A2G9YXJ5_9BACT</name>
<evidence type="ECO:0000256" key="2">
    <source>
        <dbReference type="ARBA" id="ARBA00022692"/>
    </source>
</evidence>
<dbReference type="Pfam" id="PF01040">
    <property type="entry name" value="UbiA"/>
    <property type="match status" value="1"/>
</dbReference>
<feature type="transmembrane region" description="Helical" evidence="5">
    <location>
        <begin position="234"/>
        <end position="252"/>
    </location>
</feature>
<dbReference type="InterPro" id="IPR050475">
    <property type="entry name" value="Prenyltransferase_related"/>
</dbReference>
<keyword evidence="4 5" id="KW-0472">Membrane</keyword>
<feature type="transmembrane region" description="Helical" evidence="5">
    <location>
        <begin position="264"/>
        <end position="286"/>
    </location>
</feature>
<comment type="caution">
    <text evidence="6">The sequence shown here is derived from an EMBL/GenBank/DDBJ whole genome shotgun (WGS) entry which is preliminary data.</text>
</comment>
<evidence type="ECO:0000313" key="7">
    <source>
        <dbReference type="Proteomes" id="UP000230273"/>
    </source>
</evidence>
<evidence type="ECO:0000256" key="3">
    <source>
        <dbReference type="ARBA" id="ARBA00022989"/>
    </source>
</evidence>
<dbReference type="PANTHER" id="PTHR42723:SF1">
    <property type="entry name" value="CHLOROPHYLL SYNTHASE, CHLOROPLASTIC"/>
    <property type="match status" value="1"/>
</dbReference>
<evidence type="ECO:0000256" key="4">
    <source>
        <dbReference type="ARBA" id="ARBA00023136"/>
    </source>
</evidence>
<sequence>MYLKNKILPYLLIVRPGICVGVVVLVTLSTLAAEPHSFNLIKALMAGLGVGLSAGAGSVINDLFDWKADFINNPQRMLPQKLLSIKAAALWYILLLTLAFVSFGIVSITVIATGFLCNAVLFLYSWKIREVNGLIANIAIASLIAGMFSFGALVAGTISDKIIILFVFGFLVSLPREILGAVRDIEGDKMQGKIRTLPITIGVRNSVILAIILLYILALFGFAPLVMGIFPGRWAYYGFVLSFLFVISINSAMQKLQRDEIKPVHNMLKAVMFCYPFTIILPTLLFS</sequence>
<feature type="transmembrane region" description="Helical" evidence="5">
    <location>
        <begin position="162"/>
        <end position="182"/>
    </location>
</feature>
<feature type="transmembrane region" description="Helical" evidence="5">
    <location>
        <begin position="12"/>
        <end position="33"/>
    </location>
</feature>
<feature type="transmembrane region" description="Helical" evidence="5">
    <location>
        <begin position="134"/>
        <end position="156"/>
    </location>
</feature>
<gene>
    <name evidence="6" type="ORF">COX36_00430</name>
</gene>
<feature type="transmembrane region" description="Helical" evidence="5">
    <location>
        <begin position="89"/>
        <end position="122"/>
    </location>
</feature>
<evidence type="ECO:0000256" key="5">
    <source>
        <dbReference type="SAM" id="Phobius"/>
    </source>
</evidence>
<dbReference type="InterPro" id="IPR044878">
    <property type="entry name" value="UbiA_sf"/>
</dbReference>
<dbReference type="EMBL" id="PCRP01000006">
    <property type="protein sequence ID" value="PIP23975.1"/>
    <property type="molecule type" value="Genomic_DNA"/>
</dbReference>
<dbReference type="GO" id="GO:0016765">
    <property type="term" value="F:transferase activity, transferring alkyl or aryl (other than methyl) groups"/>
    <property type="evidence" value="ECO:0007669"/>
    <property type="project" value="InterPro"/>
</dbReference>
<dbReference type="Proteomes" id="UP000230273">
    <property type="component" value="Unassembled WGS sequence"/>
</dbReference>
<accession>A0A2G9YXJ5</accession>
<evidence type="ECO:0000313" key="6">
    <source>
        <dbReference type="EMBL" id="PIP23975.1"/>
    </source>
</evidence>
<feature type="transmembrane region" description="Helical" evidence="5">
    <location>
        <begin position="40"/>
        <end position="60"/>
    </location>
</feature>
<keyword evidence="2 5" id="KW-0812">Transmembrane</keyword>